<dbReference type="Proteomes" id="UP000198508">
    <property type="component" value="Unassembled WGS sequence"/>
</dbReference>
<keyword evidence="2" id="KW-1185">Reference proteome</keyword>
<protein>
    <submittedName>
        <fullName evidence="1">Carbohydrate ABC transporter substrate-binding protein, CUT1 family</fullName>
    </submittedName>
</protein>
<dbReference type="AlphaFoldDB" id="A0A1I0DDL4"/>
<dbReference type="PANTHER" id="PTHR43649">
    <property type="entry name" value="ARABINOSE-BINDING PROTEIN-RELATED"/>
    <property type="match status" value="1"/>
</dbReference>
<dbReference type="Gene3D" id="3.40.190.10">
    <property type="entry name" value="Periplasmic binding protein-like II"/>
    <property type="match status" value="1"/>
</dbReference>
<dbReference type="InterPro" id="IPR050490">
    <property type="entry name" value="Bact_solute-bd_prot1"/>
</dbReference>
<dbReference type="SUPFAM" id="SSF53850">
    <property type="entry name" value="Periplasmic binding protein-like II"/>
    <property type="match status" value="1"/>
</dbReference>
<evidence type="ECO:0000313" key="2">
    <source>
        <dbReference type="Proteomes" id="UP000198508"/>
    </source>
</evidence>
<reference evidence="2" key="1">
    <citation type="submission" date="2016-10" db="EMBL/GenBank/DDBJ databases">
        <authorList>
            <person name="Varghese N."/>
            <person name="Submissions S."/>
        </authorList>
    </citation>
    <scope>NUCLEOTIDE SEQUENCE [LARGE SCALE GENOMIC DNA]</scope>
    <source>
        <strain evidence="2">NLAE-zl-G277</strain>
    </source>
</reference>
<evidence type="ECO:0000313" key="1">
    <source>
        <dbReference type="EMBL" id="SET30211.1"/>
    </source>
</evidence>
<dbReference type="STRING" id="460384.SAMN05216313_104125"/>
<accession>A0A1I0DDL4</accession>
<dbReference type="GeneID" id="93276268"/>
<dbReference type="EMBL" id="FOIM01000004">
    <property type="protein sequence ID" value="SET30211.1"/>
    <property type="molecule type" value="Genomic_DNA"/>
</dbReference>
<dbReference type="RefSeq" id="WP_092361359.1">
    <property type="nucleotide sequence ID" value="NZ_DAINWJ010000474.1"/>
</dbReference>
<sequence>MSVLLKGITWSHSRGYTSITAVSQRFCELNPGVSIEWEKRSLQEFADAPIENLAKAYDLLIIDHPWAGFAAATGILLPLNEYLPAAYLADQETNSVGKSHLSYNFNGFQSALAIDAATPVAVYRPDYFADQGAALPTDFEDVVELAKTGCVAFAGIPLNLLMDFYMYCATTTSSFFEDEDNIVDRAVGIEVLENMRRLACLCRPEIFGWDPIQVHEALAADSGLYYCPYAYGYTNYSRRGYCDHLLKAGDLVNYKGNMLKSVLGGTGLAVSSLCENRDMAVKFAQYAASPLIQTTLYTENGGQPGHRKAWLDEENNRMTLDFFKDTLKTLDNSYLRPRYNGYLYFQDHAGDYVRDYVMNGGNAGNVLDQLNALCRKSREGKSI</sequence>
<proteinExistence type="predicted"/>
<organism evidence="1 2">
    <name type="scientific">Enterocloster lavalensis</name>
    <dbReference type="NCBI Taxonomy" id="460384"/>
    <lineage>
        <taxon>Bacteria</taxon>
        <taxon>Bacillati</taxon>
        <taxon>Bacillota</taxon>
        <taxon>Clostridia</taxon>
        <taxon>Lachnospirales</taxon>
        <taxon>Lachnospiraceae</taxon>
        <taxon>Enterocloster</taxon>
    </lineage>
</organism>
<name>A0A1I0DDL4_9FIRM</name>
<dbReference type="InterPro" id="IPR006059">
    <property type="entry name" value="SBP"/>
</dbReference>
<gene>
    <name evidence="1" type="ORF">SAMN05216313_104125</name>
</gene>
<dbReference type="Pfam" id="PF01547">
    <property type="entry name" value="SBP_bac_1"/>
    <property type="match status" value="1"/>
</dbReference>